<gene>
    <name evidence="2" type="ORF">KMZ68_21715</name>
</gene>
<reference evidence="2" key="1">
    <citation type="submission" date="2021-06" db="EMBL/GenBank/DDBJ databases">
        <title>Bradyrhizobium sp. S2-11-2 Genome sequencing.</title>
        <authorList>
            <person name="Jin L."/>
        </authorList>
    </citation>
    <scope>NUCLEOTIDE SEQUENCE</scope>
    <source>
        <strain evidence="2">S2-11-2</strain>
    </source>
</reference>
<protein>
    <submittedName>
        <fullName evidence="2">Uncharacterized protein</fullName>
    </submittedName>
</protein>
<dbReference type="Proteomes" id="UP000680805">
    <property type="component" value="Chromosome"/>
</dbReference>
<dbReference type="EMBL" id="CP076135">
    <property type="protein sequence ID" value="QWG20977.1"/>
    <property type="molecule type" value="Genomic_DNA"/>
</dbReference>
<sequence>MLAAAVGMAPVLPAHAQALPSDDNPDAAAETDASESTDAEIRELEPDWSQLNVDASTLPPGPAAKARLPKAAGGTDMSWTAKDKSNGAAEVSVKQPLSPFWDTRIGADMTVVDQPQTQTGADLLRQKFSSDGQPSQSSGTAWAAITAPGVGSIWDKTAVEARVDPSQEQGKLGTSLTKSLPLGEQYSLTLQNGYNVIQQGIVPMPGIAAHPVRSYQTEQSARLSIADTGTSLTAGQSLSSTEDKWLRKIGAEQKLPGGVTINGSIGETALGTSNKSLTAGFKHSW</sequence>
<evidence type="ECO:0000313" key="2">
    <source>
        <dbReference type="EMBL" id="QWG20977.1"/>
    </source>
</evidence>
<name>A0A975NTH0_9BRAD</name>
<evidence type="ECO:0000313" key="3">
    <source>
        <dbReference type="Proteomes" id="UP000680805"/>
    </source>
</evidence>
<accession>A0A975NTH0</accession>
<dbReference type="AlphaFoldDB" id="A0A975NTH0"/>
<dbReference type="KEGG" id="bsei:KMZ68_21715"/>
<proteinExistence type="predicted"/>
<evidence type="ECO:0000256" key="1">
    <source>
        <dbReference type="SAM" id="MobiDB-lite"/>
    </source>
</evidence>
<organism evidence="2 3">
    <name type="scientific">Bradyrhizobium sediminis</name>
    <dbReference type="NCBI Taxonomy" id="2840469"/>
    <lineage>
        <taxon>Bacteria</taxon>
        <taxon>Pseudomonadati</taxon>
        <taxon>Pseudomonadota</taxon>
        <taxon>Alphaproteobacteria</taxon>
        <taxon>Hyphomicrobiales</taxon>
        <taxon>Nitrobacteraceae</taxon>
        <taxon>Bradyrhizobium</taxon>
    </lineage>
</organism>
<feature type="region of interest" description="Disordered" evidence="1">
    <location>
        <begin position="16"/>
        <end position="91"/>
    </location>
</feature>